<reference evidence="2" key="1">
    <citation type="submission" date="2022-11" db="UniProtKB">
        <authorList>
            <consortium name="WormBaseParasite"/>
        </authorList>
    </citation>
    <scope>IDENTIFICATION</scope>
</reference>
<dbReference type="WBParaSite" id="nRc.2.0.1.t05908-RA">
    <property type="protein sequence ID" value="nRc.2.0.1.t05908-RA"/>
    <property type="gene ID" value="nRc.2.0.1.g05908"/>
</dbReference>
<name>A0A915HWV9_ROMCU</name>
<dbReference type="AlphaFoldDB" id="A0A915HWV9"/>
<protein>
    <submittedName>
        <fullName evidence="2">Uncharacterized protein</fullName>
    </submittedName>
</protein>
<keyword evidence="1" id="KW-1185">Reference proteome</keyword>
<proteinExistence type="predicted"/>
<dbReference type="Proteomes" id="UP000887565">
    <property type="component" value="Unplaced"/>
</dbReference>
<evidence type="ECO:0000313" key="1">
    <source>
        <dbReference type="Proteomes" id="UP000887565"/>
    </source>
</evidence>
<accession>A0A915HWV9</accession>
<evidence type="ECO:0000313" key="2">
    <source>
        <dbReference type="WBParaSite" id="nRc.2.0.1.t05908-RA"/>
    </source>
</evidence>
<organism evidence="1 2">
    <name type="scientific">Romanomermis culicivorax</name>
    <name type="common">Nematode worm</name>
    <dbReference type="NCBI Taxonomy" id="13658"/>
    <lineage>
        <taxon>Eukaryota</taxon>
        <taxon>Metazoa</taxon>
        <taxon>Ecdysozoa</taxon>
        <taxon>Nematoda</taxon>
        <taxon>Enoplea</taxon>
        <taxon>Dorylaimia</taxon>
        <taxon>Mermithida</taxon>
        <taxon>Mermithoidea</taxon>
        <taxon>Mermithidae</taxon>
        <taxon>Romanomermis</taxon>
    </lineage>
</organism>
<sequence>MNITTWGTRGPKSILFKDDHSNQSTLEVLVYCIQKQNYSEICGTCLMVLLPSTMPDKSGSSLIKRFQTIGSVDVIWFNGHLLVVKKSQTYDSPGNTFQSTTTTTVSMRVSKYKCRNVHYMQKTFGFSVRFQALLLIMEIVVI</sequence>